<dbReference type="Gene3D" id="3.80.10.10">
    <property type="entry name" value="Ribonuclease Inhibitor"/>
    <property type="match status" value="1"/>
</dbReference>
<dbReference type="FunFam" id="3.80.10.10:FF:000129">
    <property type="entry name" value="Leucine-rich repeat receptor-like kinase"/>
    <property type="match status" value="1"/>
</dbReference>
<gene>
    <name evidence="10" type="ORF">COLO4_17490</name>
</gene>
<proteinExistence type="predicted"/>
<dbReference type="PANTHER" id="PTHR48060:SF21">
    <property type="entry name" value="L DOMAIN-LIKE PROTEIN"/>
    <property type="match status" value="1"/>
</dbReference>
<evidence type="ECO:0000256" key="7">
    <source>
        <dbReference type="ARBA" id="ARBA00023136"/>
    </source>
</evidence>
<evidence type="ECO:0000256" key="3">
    <source>
        <dbReference type="ARBA" id="ARBA00022692"/>
    </source>
</evidence>
<keyword evidence="2" id="KW-0433">Leucine-rich repeat</keyword>
<evidence type="ECO:0000259" key="9">
    <source>
        <dbReference type="Pfam" id="PF08263"/>
    </source>
</evidence>
<reference evidence="11" key="1">
    <citation type="submission" date="2013-09" db="EMBL/GenBank/DDBJ databases">
        <title>Corchorus olitorius genome sequencing.</title>
        <authorList>
            <person name="Alam M."/>
            <person name="Haque M.S."/>
            <person name="Islam M.S."/>
            <person name="Emdad E.M."/>
            <person name="Islam M.M."/>
            <person name="Ahmed B."/>
            <person name="Halim A."/>
            <person name="Hossen Q.M.M."/>
            <person name="Hossain M.Z."/>
            <person name="Ahmed R."/>
            <person name="Khan M.M."/>
            <person name="Islam R."/>
            <person name="Rashid M.M."/>
            <person name="Khan S.A."/>
            <person name="Rahman M.S."/>
            <person name="Alam M."/>
            <person name="Yahiya A.S."/>
            <person name="Khan M.S."/>
            <person name="Azam M.S."/>
            <person name="Haque T."/>
            <person name="Lashkar M.Z.H."/>
            <person name="Akhand A.I."/>
            <person name="Morshed G."/>
            <person name="Roy S."/>
            <person name="Uddin K.S."/>
            <person name="Rabeya T."/>
            <person name="Hossain A.S."/>
            <person name="Chowdhury A."/>
            <person name="Snigdha A.R."/>
            <person name="Mortoza M.S."/>
            <person name="Matin S.A."/>
            <person name="Hoque S.M.E."/>
            <person name="Islam M.K."/>
            <person name="Roy D.K."/>
            <person name="Haider R."/>
            <person name="Moosa M.M."/>
            <person name="Elias S.M."/>
            <person name="Hasan A.M."/>
            <person name="Jahan S."/>
            <person name="Shafiuddin M."/>
            <person name="Mahmood N."/>
            <person name="Shommy N.S."/>
        </authorList>
    </citation>
    <scope>NUCLEOTIDE SEQUENCE [LARGE SCALE GENOMIC DNA]</scope>
    <source>
        <strain evidence="11">cv. O-4</strain>
    </source>
</reference>
<keyword evidence="6" id="KW-1133">Transmembrane helix</keyword>
<dbReference type="Pfam" id="PF08263">
    <property type="entry name" value="LRRNT_2"/>
    <property type="match status" value="1"/>
</dbReference>
<dbReference type="InterPro" id="IPR001611">
    <property type="entry name" value="Leu-rich_rpt"/>
</dbReference>
<keyword evidence="3" id="KW-0812">Transmembrane</keyword>
<dbReference type="OrthoDB" id="1706439at2759"/>
<keyword evidence="4" id="KW-0732">Signal</keyword>
<evidence type="ECO:0000256" key="1">
    <source>
        <dbReference type="ARBA" id="ARBA00004167"/>
    </source>
</evidence>
<dbReference type="InterPro" id="IPR053211">
    <property type="entry name" value="DNA_repair-toleration"/>
</dbReference>
<evidence type="ECO:0000256" key="5">
    <source>
        <dbReference type="ARBA" id="ARBA00022737"/>
    </source>
</evidence>
<dbReference type="GO" id="GO:0016020">
    <property type="term" value="C:membrane"/>
    <property type="evidence" value="ECO:0007669"/>
    <property type="project" value="UniProtKB-SubCell"/>
</dbReference>
<keyword evidence="5" id="KW-0677">Repeat</keyword>
<dbReference type="SUPFAM" id="SSF52058">
    <property type="entry name" value="L domain-like"/>
    <property type="match status" value="1"/>
</dbReference>
<accession>A0A1R3JCM4</accession>
<evidence type="ECO:0000256" key="6">
    <source>
        <dbReference type="ARBA" id="ARBA00022989"/>
    </source>
</evidence>
<dbReference type="STRING" id="93759.A0A1R3JCM4"/>
<dbReference type="EMBL" id="AWUE01016349">
    <property type="protein sequence ID" value="OMO92554.1"/>
    <property type="molecule type" value="Genomic_DNA"/>
</dbReference>
<evidence type="ECO:0000256" key="8">
    <source>
        <dbReference type="ARBA" id="ARBA00023170"/>
    </source>
</evidence>
<comment type="caution">
    <text evidence="10">The sequence shown here is derived from an EMBL/GenBank/DDBJ whole genome shotgun (WGS) entry which is preliminary data.</text>
</comment>
<name>A0A1R3JCM4_9ROSI</name>
<feature type="domain" description="Leucine-rich repeat-containing N-terminal plant-type" evidence="9">
    <location>
        <begin position="8"/>
        <end position="45"/>
    </location>
</feature>
<comment type="subcellular location">
    <subcellularLocation>
        <location evidence="1">Membrane</location>
        <topology evidence="1">Single-pass membrane protein</topology>
    </subcellularLocation>
</comment>
<sequence>MESPNITTDQLALLAFKANVHDSQNLLTANWSSTTSVCNWIGVSCGSKHQRVTYLNLSSMNLTGTLPPDLGNLSFLSWLDIKNNSFLGSLPVELSNLRRLTYISFAMNNFTGEIPTW</sequence>
<dbReference type="Pfam" id="PF00560">
    <property type="entry name" value="LRR_1"/>
    <property type="match status" value="2"/>
</dbReference>
<protein>
    <recommendedName>
        <fullName evidence="9">Leucine-rich repeat-containing N-terminal plant-type domain-containing protein</fullName>
    </recommendedName>
</protein>
<dbReference type="PANTHER" id="PTHR48060">
    <property type="entry name" value="DNA DAMAGE-REPAIR/TOLERATION PROTEIN DRT100"/>
    <property type="match status" value="1"/>
</dbReference>
<dbReference type="AlphaFoldDB" id="A0A1R3JCM4"/>
<evidence type="ECO:0000313" key="11">
    <source>
        <dbReference type="Proteomes" id="UP000187203"/>
    </source>
</evidence>
<evidence type="ECO:0000313" key="10">
    <source>
        <dbReference type="EMBL" id="OMO92554.1"/>
    </source>
</evidence>
<dbReference type="InterPro" id="IPR032675">
    <property type="entry name" value="LRR_dom_sf"/>
</dbReference>
<dbReference type="InterPro" id="IPR013210">
    <property type="entry name" value="LRR_N_plant-typ"/>
</dbReference>
<keyword evidence="7" id="KW-0472">Membrane</keyword>
<keyword evidence="8" id="KW-0675">Receptor</keyword>
<evidence type="ECO:0000256" key="4">
    <source>
        <dbReference type="ARBA" id="ARBA00022729"/>
    </source>
</evidence>
<dbReference type="Proteomes" id="UP000187203">
    <property type="component" value="Unassembled WGS sequence"/>
</dbReference>
<keyword evidence="11" id="KW-1185">Reference proteome</keyword>
<evidence type="ECO:0000256" key="2">
    <source>
        <dbReference type="ARBA" id="ARBA00022614"/>
    </source>
</evidence>
<organism evidence="10 11">
    <name type="scientific">Corchorus olitorius</name>
    <dbReference type="NCBI Taxonomy" id="93759"/>
    <lineage>
        <taxon>Eukaryota</taxon>
        <taxon>Viridiplantae</taxon>
        <taxon>Streptophyta</taxon>
        <taxon>Embryophyta</taxon>
        <taxon>Tracheophyta</taxon>
        <taxon>Spermatophyta</taxon>
        <taxon>Magnoliopsida</taxon>
        <taxon>eudicotyledons</taxon>
        <taxon>Gunneridae</taxon>
        <taxon>Pentapetalae</taxon>
        <taxon>rosids</taxon>
        <taxon>malvids</taxon>
        <taxon>Malvales</taxon>
        <taxon>Malvaceae</taxon>
        <taxon>Grewioideae</taxon>
        <taxon>Apeibeae</taxon>
        <taxon>Corchorus</taxon>
    </lineage>
</organism>